<dbReference type="EMBL" id="VCGU01000459">
    <property type="protein sequence ID" value="TRY61174.1"/>
    <property type="molecule type" value="Genomic_DNA"/>
</dbReference>
<proteinExistence type="predicted"/>
<evidence type="ECO:0000313" key="1">
    <source>
        <dbReference type="EMBL" id="TRY61174.1"/>
    </source>
</evidence>
<reference evidence="1 2" key="1">
    <citation type="journal article" date="2018" name="Nat. Ecol. Evol.">
        <title>Genomic signatures of mitonuclear coevolution across populations of Tigriopus californicus.</title>
        <authorList>
            <person name="Barreto F.S."/>
            <person name="Watson E.T."/>
            <person name="Lima T.G."/>
            <person name="Willett C.S."/>
            <person name="Edmands S."/>
            <person name="Li W."/>
            <person name="Burton R.S."/>
        </authorList>
    </citation>
    <scope>NUCLEOTIDE SEQUENCE [LARGE SCALE GENOMIC DNA]</scope>
    <source>
        <strain evidence="1 2">San Diego</strain>
    </source>
</reference>
<dbReference type="Proteomes" id="UP000318571">
    <property type="component" value="Chromosome 8"/>
</dbReference>
<name>A0A553N6V7_TIGCA</name>
<sequence>MMLGLRNAVKADLGYSQSEMVYGSPLTLPDTYFTLPSTSTFANTDEYVRQLCKAVNAHTFNPAEWHKSNSDDRSFILKGMEPRSGSLSESKLMPSLELHHPLVLVVPMANTILDRRRDQNVLRSIKGETCFMI</sequence>
<protein>
    <submittedName>
        <fullName evidence="1">Uncharacterized protein</fullName>
    </submittedName>
</protein>
<dbReference type="AlphaFoldDB" id="A0A553N6V7"/>
<comment type="caution">
    <text evidence="1">The sequence shown here is derived from an EMBL/GenBank/DDBJ whole genome shotgun (WGS) entry which is preliminary data.</text>
</comment>
<accession>A0A553N6V7</accession>
<keyword evidence="2" id="KW-1185">Reference proteome</keyword>
<organism evidence="1 2">
    <name type="scientific">Tigriopus californicus</name>
    <name type="common">Marine copepod</name>
    <dbReference type="NCBI Taxonomy" id="6832"/>
    <lineage>
        <taxon>Eukaryota</taxon>
        <taxon>Metazoa</taxon>
        <taxon>Ecdysozoa</taxon>
        <taxon>Arthropoda</taxon>
        <taxon>Crustacea</taxon>
        <taxon>Multicrustacea</taxon>
        <taxon>Hexanauplia</taxon>
        <taxon>Copepoda</taxon>
        <taxon>Harpacticoida</taxon>
        <taxon>Harpacticidae</taxon>
        <taxon>Tigriopus</taxon>
    </lineage>
</organism>
<gene>
    <name evidence="1" type="ORF">TCAL_08397</name>
</gene>
<evidence type="ECO:0000313" key="2">
    <source>
        <dbReference type="Proteomes" id="UP000318571"/>
    </source>
</evidence>